<dbReference type="Xenbase" id="XB-GENE-6253621">
    <property type="gene designation" value="dhrs9.L"/>
</dbReference>
<dbReference type="PRINTS" id="PR00080">
    <property type="entry name" value="SDRFAMILY"/>
</dbReference>
<dbReference type="AGR" id="Xenbase:XB-GENE-6253621"/>
<evidence type="ECO:0000256" key="2">
    <source>
        <dbReference type="ARBA" id="ARBA00023002"/>
    </source>
</evidence>
<dbReference type="PANTHER" id="PTHR43313:SF15">
    <property type="entry name" value="DEHYDROGENASE_REDUCTASE SDR FAMILY MEMBER 9"/>
    <property type="match status" value="1"/>
</dbReference>
<gene>
    <name evidence="7" type="primary">dhrs9.L</name>
    <name evidence="5" type="ORF">XELAEV_18044651mg</name>
</gene>
<protein>
    <recommendedName>
        <fullName evidence="8">Dehydrogenase/reductase SDR family member 9</fullName>
    </recommendedName>
</protein>
<evidence type="ECO:0008006" key="8">
    <source>
        <dbReference type="Google" id="ProtNLM"/>
    </source>
</evidence>
<feature type="signal peptide" evidence="4">
    <location>
        <begin position="1"/>
        <end position="21"/>
    </location>
</feature>
<dbReference type="Proteomes" id="UP000694892">
    <property type="component" value="Chromosome 9_10L"/>
</dbReference>
<evidence type="ECO:0000313" key="6">
    <source>
        <dbReference type="Proteomes" id="UP000694892"/>
    </source>
</evidence>
<dbReference type="RefSeq" id="XP_041431453.1">
    <property type="nucleotide sequence ID" value="XM_041575519.1"/>
</dbReference>
<organism evidence="5 6">
    <name type="scientific">Xenopus laevis</name>
    <name type="common">African clawed frog</name>
    <dbReference type="NCBI Taxonomy" id="8355"/>
    <lineage>
        <taxon>Eukaryota</taxon>
        <taxon>Metazoa</taxon>
        <taxon>Chordata</taxon>
        <taxon>Craniata</taxon>
        <taxon>Vertebrata</taxon>
        <taxon>Euteleostomi</taxon>
        <taxon>Amphibia</taxon>
        <taxon>Batrachia</taxon>
        <taxon>Anura</taxon>
        <taxon>Pipoidea</taxon>
        <taxon>Pipidae</taxon>
        <taxon>Xenopodinae</taxon>
        <taxon>Xenopus</taxon>
        <taxon>Xenopus</taxon>
    </lineage>
</organism>
<dbReference type="InterPro" id="IPR002347">
    <property type="entry name" value="SDR_fam"/>
</dbReference>
<evidence type="ECO:0000256" key="1">
    <source>
        <dbReference type="ARBA" id="ARBA00006484"/>
    </source>
</evidence>
<dbReference type="RefSeq" id="XP_041431452.1">
    <property type="nucleotide sequence ID" value="XM_041575518.1"/>
</dbReference>
<dbReference type="GO" id="GO:0008202">
    <property type="term" value="P:steroid metabolic process"/>
    <property type="evidence" value="ECO:0007669"/>
    <property type="project" value="TreeGrafter"/>
</dbReference>
<keyword evidence="2" id="KW-0560">Oxidoreductase</keyword>
<dbReference type="GO" id="GO:0016491">
    <property type="term" value="F:oxidoreductase activity"/>
    <property type="evidence" value="ECO:0007669"/>
    <property type="project" value="UniProtKB-KW"/>
</dbReference>
<dbReference type="PRINTS" id="PR00081">
    <property type="entry name" value="GDHRDH"/>
</dbReference>
<proteinExistence type="inferred from homology"/>
<dbReference type="RefSeq" id="NP_001080745.1">
    <property type="nucleotide sequence ID" value="NM_001087276.1"/>
</dbReference>
<evidence type="ECO:0000256" key="3">
    <source>
        <dbReference type="RuleBase" id="RU000363"/>
    </source>
</evidence>
<dbReference type="Gene3D" id="3.40.50.720">
    <property type="entry name" value="NAD(P)-binding Rossmann-like Domain"/>
    <property type="match status" value="1"/>
</dbReference>
<evidence type="ECO:0000256" key="4">
    <source>
        <dbReference type="SAM" id="SignalP"/>
    </source>
</evidence>
<reference evidence="6" key="1">
    <citation type="journal article" date="2016" name="Nature">
        <title>Genome evolution in the allotetraploid frog Xenopus laevis.</title>
        <authorList>
            <person name="Session A.M."/>
            <person name="Uno Y."/>
            <person name="Kwon T."/>
            <person name="Chapman J.A."/>
            <person name="Toyoda A."/>
            <person name="Takahashi S."/>
            <person name="Fukui A."/>
            <person name="Hikosaka A."/>
            <person name="Suzuki A."/>
            <person name="Kondo M."/>
            <person name="van Heeringen S.J."/>
            <person name="Quigley I."/>
            <person name="Heinz S."/>
            <person name="Ogino H."/>
            <person name="Ochi H."/>
            <person name="Hellsten U."/>
            <person name="Lyons J.B."/>
            <person name="Simakov O."/>
            <person name="Putnam N."/>
            <person name="Stites J."/>
            <person name="Kuroki Y."/>
            <person name="Tanaka T."/>
            <person name="Michiue T."/>
            <person name="Watanabe M."/>
            <person name="Bogdanovic O."/>
            <person name="Lister R."/>
            <person name="Georgiou G."/>
            <person name="Paranjpe S.S."/>
            <person name="van Kruijsbergen I."/>
            <person name="Shu S."/>
            <person name="Carlson J."/>
            <person name="Kinoshita T."/>
            <person name="Ohta Y."/>
            <person name="Mawaribuchi S."/>
            <person name="Jenkins J."/>
            <person name="Grimwood J."/>
            <person name="Schmutz J."/>
            <person name="Mitros T."/>
            <person name="Mozaffari S.V."/>
            <person name="Suzuki Y."/>
            <person name="Haramoto Y."/>
            <person name="Yamamoto T.S."/>
            <person name="Takagi C."/>
            <person name="Heald R."/>
            <person name="Miller K."/>
            <person name="Haudenschild C."/>
            <person name="Kitzman J."/>
            <person name="Nakayama T."/>
            <person name="Izutsu Y."/>
            <person name="Robert J."/>
            <person name="Fortriede J."/>
            <person name="Burns K."/>
            <person name="Lotay V."/>
            <person name="Karimi K."/>
            <person name="Yasuoka Y."/>
            <person name="Dichmann D.S."/>
            <person name="Flajnik M.F."/>
            <person name="Houston D.W."/>
            <person name="Shendure J."/>
            <person name="DuPasquier L."/>
            <person name="Vize P.D."/>
            <person name="Zorn A.M."/>
            <person name="Ito M."/>
            <person name="Marcotte E.M."/>
            <person name="Wallingford J.B."/>
            <person name="Ito Y."/>
            <person name="Asashima M."/>
            <person name="Ueno N."/>
            <person name="Matsuda Y."/>
            <person name="Veenstra G.J."/>
            <person name="Fujiyama A."/>
            <person name="Harland R.M."/>
            <person name="Taira M."/>
            <person name="Rokhsar D.S."/>
        </authorList>
    </citation>
    <scope>NUCLEOTIDE SEQUENCE [LARGE SCALE GENOMIC DNA]</scope>
    <source>
        <strain evidence="6">J</strain>
    </source>
</reference>
<feature type="chain" id="PRO_5038020808" description="Dehydrogenase/reductase SDR family member 9" evidence="4">
    <location>
        <begin position="22"/>
        <end position="341"/>
    </location>
</feature>
<dbReference type="CTD" id="380437"/>
<comment type="similarity">
    <text evidence="1 3">Belongs to the short-chain dehydrogenases/reductases (SDR) family.</text>
</comment>
<dbReference type="OMA" id="PQTHYIA"/>
<evidence type="ECO:0000313" key="7">
    <source>
        <dbReference type="Xenbase" id="XB-GENE-6253621"/>
    </source>
</evidence>
<dbReference type="EMBL" id="CM004482">
    <property type="protein sequence ID" value="OCT63555.1"/>
    <property type="molecule type" value="Genomic_DNA"/>
</dbReference>
<dbReference type="AlphaFoldDB" id="A0A974BZT9"/>
<dbReference type="GeneID" id="380437"/>
<dbReference type="OrthoDB" id="294295at2759"/>
<dbReference type="PANTHER" id="PTHR43313">
    <property type="entry name" value="SHORT-CHAIN DEHYDROGENASE/REDUCTASE FAMILY 9C"/>
    <property type="match status" value="1"/>
</dbReference>
<dbReference type="CDD" id="cd09805">
    <property type="entry name" value="type2_17beta_HSD-like_SDR_c"/>
    <property type="match status" value="1"/>
</dbReference>
<accession>A0A974BZT9</accession>
<keyword evidence="4" id="KW-0732">Signal</keyword>
<dbReference type="SUPFAM" id="SSF51735">
    <property type="entry name" value="NAD(P)-binding Rossmann-fold domains"/>
    <property type="match status" value="1"/>
</dbReference>
<name>A0A974BZT9_XENLA</name>
<dbReference type="KEGG" id="xla:380437"/>
<sequence length="341" mass="38096">MFLYMWVCVAILYIWWKVRDGLRINNITEKYILITGCDTGFGNHAAKAFDKQGFRVLATCLTDAGATGLREATSERLKTIRLDVTNADNVLSVAKWVKGEVGNKGLWGLINNAGIMGTLAPFDWMTIDDIRKPIEVNLIGLIHVTLVLLPFIKKAKGRIVNVSSVGGRVAASGGAYFSSKFGVEGFNDSLRRDMKAFGVKVSCIEPGLFKTPLSDPAKVIQQRTDIWKRLPVEIKKEYGDNYIQIDASKKQKLNQRILNSDLSLVVQCMEHALTSRHPRTRYSAGFDAAFLWIPLSYMPTFIQDFVILRNKVKIPTSGNTTHALRTDVDNTQFHLNNNTGP</sequence>
<dbReference type="InterPro" id="IPR036291">
    <property type="entry name" value="NAD(P)-bd_dom_sf"/>
</dbReference>
<evidence type="ECO:0000313" key="5">
    <source>
        <dbReference type="EMBL" id="OCT63555.1"/>
    </source>
</evidence>
<dbReference type="Pfam" id="PF00106">
    <property type="entry name" value="adh_short"/>
    <property type="match status" value="1"/>
</dbReference>
<dbReference type="FunFam" id="3.40.50.720:FF:000074">
    <property type="entry name" value="Retinol dehydrogenase type 1"/>
    <property type="match status" value="1"/>
</dbReference>